<dbReference type="GO" id="GO:0051536">
    <property type="term" value="F:iron-sulfur cluster binding"/>
    <property type="evidence" value="ECO:0007669"/>
    <property type="project" value="InterPro"/>
</dbReference>
<keyword evidence="2" id="KW-1185">Reference proteome</keyword>
<dbReference type="PROSITE" id="PS00198">
    <property type="entry name" value="4FE4S_FER_1"/>
    <property type="match status" value="1"/>
</dbReference>
<reference evidence="1 2" key="1">
    <citation type="submission" date="2020-02" db="EMBL/GenBank/DDBJ databases">
        <title>Genome analysis of Thermosulfuriphilus ammonigenes ST65T, an anaerobic thermophilic chemolithoautotrophic bacterium isolated from a deep-sea hydrothermal vent.</title>
        <authorList>
            <person name="Slobodkina G."/>
            <person name="Allioux M."/>
            <person name="Merkel A."/>
            <person name="Alain K."/>
            <person name="Jebbar M."/>
            <person name="Slobodkin A."/>
        </authorList>
    </citation>
    <scope>NUCLEOTIDE SEQUENCE [LARGE SCALE GENOMIC DNA]</scope>
    <source>
        <strain evidence="1 2">ST65</strain>
    </source>
</reference>
<protein>
    <submittedName>
        <fullName evidence="1">Uncharacterized protein</fullName>
    </submittedName>
</protein>
<dbReference type="KEGG" id="tav:G4V39_00795"/>
<dbReference type="Proteomes" id="UP000502179">
    <property type="component" value="Chromosome"/>
</dbReference>
<dbReference type="RefSeq" id="WP_166031119.1">
    <property type="nucleotide sequence ID" value="NZ_CP048877.1"/>
</dbReference>
<accession>A0A6G7PTK9</accession>
<organism evidence="1 2">
    <name type="scientific">Thermosulfuriphilus ammonigenes</name>
    <dbReference type="NCBI Taxonomy" id="1936021"/>
    <lineage>
        <taxon>Bacteria</taxon>
        <taxon>Pseudomonadati</taxon>
        <taxon>Thermodesulfobacteriota</taxon>
        <taxon>Thermodesulfobacteria</taxon>
        <taxon>Thermodesulfobacteriales</taxon>
        <taxon>Thermodesulfobacteriaceae</taxon>
        <taxon>Thermosulfuriphilus</taxon>
    </lineage>
</organism>
<dbReference type="EMBL" id="CP048877">
    <property type="protein sequence ID" value="QIJ70896.1"/>
    <property type="molecule type" value="Genomic_DNA"/>
</dbReference>
<dbReference type="InterPro" id="IPR017896">
    <property type="entry name" value="4Fe4S_Fe-S-bd"/>
</dbReference>
<dbReference type="Pfam" id="PF04432">
    <property type="entry name" value="FrhB_FdhB_C"/>
    <property type="match status" value="1"/>
</dbReference>
<dbReference type="Gene3D" id="1.10.1060.10">
    <property type="entry name" value="Alpha-helical ferredoxin"/>
    <property type="match status" value="1"/>
</dbReference>
<dbReference type="PROSITE" id="PS51379">
    <property type="entry name" value="4FE4S_FER_2"/>
    <property type="match status" value="1"/>
</dbReference>
<evidence type="ECO:0000313" key="1">
    <source>
        <dbReference type="EMBL" id="QIJ70896.1"/>
    </source>
</evidence>
<dbReference type="InterPro" id="IPR009051">
    <property type="entry name" value="Helical_ferredxn"/>
</dbReference>
<dbReference type="AlphaFoldDB" id="A0A6G7PTK9"/>
<proteinExistence type="predicted"/>
<evidence type="ECO:0000313" key="2">
    <source>
        <dbReference type="Proteomes" id="UP000502179"/>
    </source>
</evidence>
<dbReference type="SUPFAM" id="SSF46548">
    <property type="entry name" value="alpha-helical ferredoxin"/>
    <property type="match status" value="1"/>
</dbReference>
<dbReference type="InterPro" id="IPR017900">
    <property type="entry name" value="4Fe4S_Fe_S_CS"/>
</dbReference>
<sequence length="362" mass="40487">MAKAVRLEEGVVSLLRDLMEAGIIEAVVTLRSVPQERSVVWSLVPLPEALSSVHPWFPSMPQNGAKVVSRLSKQMDNSSRLGVVLRPCEIRALRELAKLGQTNLDCLFIIGLECLGVFPLERIFSEETEIFQVERDYLEHLRAGEDIPGIRAICRACENPLPDLADLGVWARGQASPLLLAHSPKGARALETMFSPLEEVEIPAASYEILSRRGEEAQRMRQRIKETIRGFEGLTEIFGPCIGCHNCRSVCPLCYCRDCFFTSACFDYPPEVYLHRLQHRRTTRLPLDSLLFHLGRMTHMAGSCVACGMCEDVCPAAIPIAQIFKTIGAEIQQLFGYEPGKRLDEPMPLVTFRTDEFQDIGG</sequence>
<dbReference type="InterPro" id="IPR007525">
    <property type="entry name" value="FrhB_FdhB_C"/>
</dbReference>
<name>A0A6G7PTK9_9BACT</name>
<gene>
    <name evidence="1" type="ORF">G4V39_00795</name>
</gene>